<dbReference type="InterPro" id="IPR032710">
    <property type="entry name" value="NTF2-like_dom_sf"/>
</dbReference>
<dbReference type="NCBIfam" id="NF033625">
    <property type="entry name" value="HpxZ"/>
    <property type="match status" value="1"/>
</dbReference>
<reference evidence="1" key="1">
    <citation type="journal article" date="2014" name="Int. J. Syst. Evol. Microbiol.">
        <title>Complete genome sequence of Corynebacterium casei LMG S-19264T (=DSM 44701T), isolated from a smear-ripened cheese.</title>
        <authorList>
            <consortium name="US DOE Joint Genome Institute (JGI-PGF)"/>
            <person name="Walter F."/>
            <person name="Albersmeier A."/>
            <person name="Kalinowski J."/>
            <person name="Ruckert C."/>
        </authorList>
    </citation>
    <scope>NUCLEOTIDE SEQUENCE</scope>
    <source>
        <strain evidence="1">JCM 4646</strain>
    </source>
</reference>
<keyword evidence="2" id="KW-1185">Reference proteome</keyword>
<comment type="caution">
    <text evidence="1">The sequence shown here is derived from an EMBL/GenBank/DDBJ whole genome shotgun (WGS) entry which is preliminary data.</text>
</comment>
<sequence length="140" mass="15076">MTAAPGTGPASAAPDRSVDDPTALAEVRAAFVRYERALTSNDLAVLDELFHDGPRTVRFGAGEELFGPEEIAAFRRARPAAGLDRSPERTEVTTFGDAFAVTSMTFRRAGVTGVGRQSQTWVRFPDVGWRIVAAHVSQRG</sequence>
<evidence type="ECO:0000313" key="2">
    <source>
        <dbReference type="Proteomes" id="UP000617734"/>
    </source>
</evidence>
<dbReference type="AlphaFoldDB" id="A0A919FBD3"/>
<evidence type="ECO:0000313" key="1">
    <source>
        <dbReference type="EMBL" id="GHH59213.1"/>
    </source>
</evidence>
<evidence type="ECO:0008006" key="3">
    <source>
        <dbReference type="Google" id="ProtNLM"/>
    </source>
</evidence>
<name>A0A919FBD3_9ACTN</name>
<dbReference type="Gene3D" id="3.10.450.50">
    <property type="match status" value="1"/>
</dbReference>
<dbReference type="GeneID" id="95350757"/>
<proteinExistence type="predicted"/>
<dbReference type="RefSeq" id="WP_190208793.1">
    <property type="nucleotide sequence ID" value="NZ_BNBO01000001.1"/>
</dbReference>
<dbReference type="InterPro" id="IPR024507">
    <property type="entry name" value="AtzH-like"/>
</dbReference>
<accession>A0A919FBD3</accession>
<organism evidence="1 2">
    <name type="scientific">Kitasatospora indigofera</name>
    <dbReference type="NCBI Taxonomy" id="67307"/>
    <lineage>
        <taxon>Bacteria</taxon>
        <taxon>Bacillati</taxon>
        <taxon>Actinomycetota</taxon>
        <taxon>Actinomycetes</taxon>
        <taxon>Kitasatosporales</taxon>
        <taxon>Streptomycetaceae</taxon>
        <taxon>Kitasatospora</taxon>
    </lineage>
</organism>
<gene>
    <name evidence="1" type="ORF">GCM10018781_02000</name>
</gene>
<dbReference type="Pfam" id="PF11533">
    <property type="entry name" value="AtzH-like"/>
    <property type="match status" value="1"/>
</dbReference>
<reference evidence="1" key="2">
    <citation type="submission" date="2020-09" db="EMBL/GenBank/DDBJ databases">
        <authorList>
            <person name="Sun Q."/>
            <person name="Ohkuma M."/>
        </authorList>
    </citation>
    <scope>NUCLEOTIDE SEQUENCE</scope>
    <source>
        <strain evidence="1">JCM 4646</strain>
    </source>
</reference>
<dbReference type="EMBL" id="BNBO01000001">
    <property type="protein sequence ID" value="GHH59213.1"/>
    <property type="molecule type" value="Genomic_DNA"/>
</dbReference>
<protein>
    <recommendedName>
        <fullName evidence="3">DUF4440 domain-containing protein</fullName>
    </recommendedName>
</protein>
<dbReference type="Proteomes" id="UP000617734">
    <property type="component" value="Unassembled WGS sequence"/>
</dbReference>
<dbReference type="SUPFAM" id="SSF54427">
    <property type="entry name" value="NTF2-like"/>
    <property type="match status" value="1"/>
</dbReference>